<reference evidence="2 4" key="2">
    <citation type="submission" date="2019-11" db="EMBL/GenBank/DDBJ databases">
        <title>Streptococcis sp. isolated from the respiratory tract of Marmot.</title>
        <authorList>
            <person name="Zhang G."/>
        </authorList>
    </citation>
    <scope>NUCLEOTIDE SEQUENCE [LARGE SCALE GENOMIC DNA]</scope>
    <source>
        <strain evidence="4">zg-86</strain>
        <strain evidence="2">Zg-86</strain>
    </source>
</reference>
<dbReference type="EMBL" id="WUBJ01000005">
    <property type="protein sequence ID" value="MWV56403.1"/>
    <property type="molecule type" value="Genomic_DNA"/>
</dbReference>
<evidence type="ECO:0000313" key="5">
    <source>
        <dbReference type="Proteomes" id="UP000435423"/>
    </source>
</evidence>
<reference evidence="3 5" key="1">
    <citation type="submission" date="2019-10" db="EMBL/GenBank/DDBJ databases">
        <title>Streptococcis sp, isolated from the respiratory tract of Marmot.</title>
        <authorList>
            <person name="Zhang G."/>
        </authorList>
    </citation>
    <scope>NUCLEOTIDE SEQUENCE [LARGE SCALE GENOMIC DNA]</scope>
    <source>
        <strain evidence="5">zg-70</strain>
        <strain evidence="3">Zg-70</strain>
    </source>
</reference>
<dbReference type="Proteomes" id="UP000435060">
    <property type="component" value="Unassembled WGS sequence"/>
</dbReference>
<proteinExistence type="predicted"/>
<dbReference type="AlphaFoldDB" id="A0A6I4RIS7"/>
<name>A0A6I4RIS7_9STRE</name>
<accession>A0A6I4RIS7</accession>
<dbReference type="Proteomes" id="UP000435423">
    <property type="component" value="Unassembled WGS sequence"/>
</dbReference>
<sequence length="65" mass="7140">MKKKQIQAGNEISFKVVALLFGLFMMGYVAGKVFAGNYDVTNEFLIILPALSGLLIEEDSKGDQK</sequence>
<keyword evidence="1" id="KW-1133">Transmembrane helix</keyword>
<dbReference type="RefSeq" id="WP_154608278.1">
    <property type="nucleotide sequence ID" value="NZ_CP072115.1"/>
</dbReference>
<keyword evidence="4" id="KW-1185">Reference proteome</keyword>
<feature type="transmembrane region" description="Helical" evidence="1">
    <location>
        <begin position="12"/>
        <end position="34"/>
    </location>
</feature>
<protein>
    <submittedName>
        <fullName evidence="3">Uncharacterized protein</fullName>
    </submittedName>
</protein>
<comment type="caution">
    <text evidence="3">The sequence shown here is derived from an EMBL/GenBank/DDBJ whole genome shotgun (WGS) entry which is preliminary data.</text>
</comment>
<keyword evidence="1" id="KW-0812">Transmembrane</keyword>
<evidence type="ECO:0000313" key="3">
    <source>
        <dbReference type="EMBL" id="MWV56403.1"/>
    </source>
</evidence>
<dbReference type="EMBL" id="WLCG01000006">
    <property type="protein sequence ID" value="MTB64292.1"/>
    <property type="molecule type" value="Genomic_DNA"/>
</dbReference>
<evidence type="ECO:0000313" key="2">
    <source>
        <dbReference type="EMBL" id="MTB64292.1"/>
    </source>
</evidence>
<evidence type="ECO:0000256" key="1">
    <source>
        <dbReference type="SAM" id="Phobius"/>
    </source>
</evidence>
<organism evidence="3 5">
    <name type="scientific">Streptococcus zhangguiae</name>
    <dbReference type="NCBI Taxonomy" id="2664091"/>
    <lineage>
        <taxon>Bacteria</taxon>
        <taxon>Bacillati</taxon>
        <taxon>Bacillota</taxon>
        <taxon>Bacilli</taxon>
        <taxon>Lactobacillales</taxon>
        <taxon>Streptococcaceae</taxon>
        <taxon>Streptococcus</taxon>
    </lineage>
</organism>
<evidence type="ECO:0000313" key="4">
    <source>
        <dbReference type="Proteomes" id="UP000435060"/>
    </source>
</evidence>
<gene>
    <name evidence="2" type="ORF">GGG87_04700</name>
    <name evidence="3" type="ORF">GGH11_05380</name>
</gene>
<keyword evidence="1" id="KW-0472">Membrane</keyword>